<reference evidence="3 4" key="1">
    <citation type="submission" date="2019-09" db="EMBL/GenBank/DDBJ databases">
        <authorList>
            <person name="Ou C."/>
        </authorList>
    </citation>
    <scope>NUCLEOTIDE SEQUENCE [LARGE SCALE GENOMIC DNA]</scope>
    <source>
        <strain evidence="3">S2</strain>
        <tissue evidence="3">Leaf</tissue>
    </source>
</reference>
<dbReference type="EMBL" id="SMOL01000315">
    <property type="protein sequence ID" value="KAB2620614.1"/>
    <property type="molecule type" value="Genomic_DNA"/>
</dbReference>
<proteinExistence type="predicted"/>
<dbReference type="AlphaFoldDB" id="A0A5N5HSN3"/>
<keyword evidence="4" id="KW-1185">Reference proteome</keyword>
<evidence type="ECO:0000313" key="4">
    <source>
        <dbReference type="Proteomes" id="UP000327157"/>
    </source>
</evidence>
<evidence type="ECO:0000256" key="1">
    <source>
        <dbReference type="PROSITE-ProRule" id="PRU00221"/>
    </source>
</evidence>
<reference evidence="4" key="2">
    <citation type="submission" date="2019-10" db="EMBL/GenBank/DDBJ databases">
        <title>A de novo genome assembly of a pear dwarfing rootstock.</title>
        <authorList>
            <person name="Wang F."/>
            <person name="Wang J."/>
            <person name="Li S."/>
            <person name="Zhang Y."/>
            <person name="Fang M."/>
            <person name="Ma L."/>
            <person name="Zhao Y."/>
            <person name="Jiang S."/>
        </authorList>
    </citation>
    <scope>NUCLEOTIDE SEQUENCE [LARGE SCALE GENOMIC DNA]</scope>
</reference>
<sequence length="85" mass="9566">MCSRKLRTRASQKNRSIRWLRTVKARTLLAKAHQGISTCGRLILVDCLRNGMLTTGVSCLVFRDECSLLISGSEDEGIKVWSLTR</sequence>
<gene>
    <name evidence="3" type="ORF">D8674_034528</name>
    <name evidence="2" type="ORF">D8674_042602</name>
</gene>
<keyword evidence="1" id="KW-0853">WD repeat</keyword>
<dbReference type="Proteomes" id="UP000327157">
    <property type="component" value="Chromosome 8"/>
</dbReference>
<evidence type="ECO:0000313" key="3">
    <source>
        <dbReference type="EMBL" id="KAB2629733.1"/>
    </source>
</evidence>
<dbReference type="OrthoDB" id="1175424at2759"/>
<dbReference type="InterPro" id="IPR036322">
    <property type="entry name" value="WD40_repeat_dom_sf"/>
</dbReference>
<dbReference type="PROSITE" id="PS50294">
    <property type="entry name" value="WD_REPEATS_REGION"/>
    <property type="match status" value="1"/>
</dbReference>
<name>A0A5N5HSN3_9ROSA</name>
<feature type="repeat" description="WD" evidence="1">
    <location>
        <begin position="57"/>
        <end position="85"/>
    </location>
</feature>
<evidence type="ECO:0000313" key="2">
    <source>
        <dbReference type="EMBL" id="KAB2620614.1"/>
    </source>
</evidence>
<organism evidence="3 4">
    <name type="scientific">Pyrus ussuriensis x Pyrus communis</name>
    <dbReference type="NCBI Taxonomy" id="2448454"/>
    <lineage>
        <taxon>Eukaryota</taxon>
        <taxon>Viridiplantae</taxon>
        <taxon>Streptophyta</taxon>
        <taxon>Embryophyta</taxon>
        <taxon>Tracheophyta</taxon>
        <taxon>Spermatophyta</taxon>
        <taxon>Magnoliopsida</taxon>
        <taxon>eudicotyledons</taxon>
        <taxon>Gunneridae</taxon>
        <taxon>Pentapetalae</taxon>
        <taxon>rosids</taxon>
        <taxon>fabids</taxon>
        <taxon>Rosales</taxon>
        <taxon>Rosaceae</taxon>
        <taxon>Amygdaloideae</taxon>
        <taxon>Maleae</taxon>
        <taxon>Pyrus</taxon>
    </lineage>
</organism>
<dbReference type="InterPro" id="IPR001680">
    <property type="entry name" value="WD40_rpt"/>
</dbReference>
<comment type="caution">
    <text evidence="3">The sequence shown here is derived from an EMBL/GenBank/DDBJ whole genome shotgun (WGS) entry which is preliminary data.</text>
</comment>
<accession>A0A5N5HSN3</accession>
<dbReference type="SUPFAM" id="SSF50978">
    <property type="entry name" value="WD40 repeat-like"/>
    <property type="match status" value="1"/>
</dbReference>
<protein>
    <submittedName>
        <fullName evidence="3">Protein ROOT INITIATION DEFECTIVE 3-like</fullName>
    </submittedName>
</protein>
<dbReference type="PROSITE" id="PS50082">
    <property type="entry name" value="WD_REPEATS_2"/>
    <property type="match status" value="1"/>
</dbReference>
<reference evidence="3 4" key="3">
    <citation type="submission" date="2019-11" db="EMBL/GenBank/DDBJ databases">
        <title>A de novo genome assembly of a pear dwarfing rootstock.</title>
        <authorList>
            <person name="Wang F."/>
            <person name="Wang J."/>
            <person name="Li S."/>
            <person name="Zhang Y."/>
            <person name="Fang M."/>
            <person name="Ma L."/>
            <person name="Zhao Y."/>
            <person name="Jiang S."/>
        </authorList>
    </citation>
    <scope>NUCLEOTIDE SEQUENCE [LARGE SCALE GENOMIC DNA]</scope>
    <source>
        <strain evidence="3">S2</strain>
        <tissue evidence="3">Leaf</tissue>
    </source>
</reference>
<dbReference type="EMBL" id="SMOL01000148">
    <property type="protein sequence ID" value="KAB2629733.1"/>
    <property type="molecule type" value="Genomic_DNA"/>
</dbReference>